<sequence length="198" mass="21011">MRFVTLKSAVCATAVLAACAITAPVAATTSFQFNGSIDESYIGGMPVGTEFMAWGLYDETKVGLDGKYSFANNGGVFFLQILGTIFKMEDDDRWGGGGGPILSFDNTDALDRFNFEMSGSDILGIGGTYLGAFGLLGFENDFGDFASGTYALTKQSYLPPDPDPTGGIPEPATWLMMVMGFGLAGAAWRRRLLLVKAA</sequence>
<evidence type="ECO:0000256" key="1">
    <source>
        <dbReference type="SAM" id="SignalP"/>
    </source>
</evidence>
<dbReference type="InterPro" id="IPR013424">
    <property type="entry name" value="Ice-binding_C"/>
</dbReference>
<feature type="domain" description="Ice-binding protein C-terminal" evidence="2">
    <location>
        <begin position="168"/>
        <end position="191"/>
    </location>
</feature>
<dbReference type="RefSeq" id="WP_289505207.1">
    <property type="nucleotide sequence ID" value="NZ_CP116805.1"/>
</dbReference>
<name>A0AAE9XW62_9PROT</name>
<accession>A0AAE9XW62</accession>
<keyword evidence="4" id="KW-1185">Reference proteome</keyword>
<dbReference type="PROSITE" id="PS51257">
    <property type="entry name" value="PROKAR_LIPOPROTEIN"/>
    <property type="match status" value="1"/>
</dbReference>
<feature type="signal peptide" evidence="1">
    <location>
        <begin position="1"/>
        <end position="27"/>
    </location>
</feature>
<proteinExistence type="predicted"/>
<evidence type="ECO:0000259" key="2">
    <source>
        <dbReference type="Pfam" id="PF07589"/>
    </source>
</evidence>
<dbReference type="Proteomes" id="UP001217500">
    <property type="component" value="Chromosome"/>
</dbReference>
<dbReference type="KEGG" id="gso:PH603_06450"/>
<dbReference type="AlphaFoldDB" id="A0AAE9XW62"/>
<reference evidence="3" key="1">
    <citation type="submission" date="2023-01" db="EMBL/GenBank/DDBJ databases">
        <title>The genome sequence of Kordiimonadaceae bacterium 6D33.</title>
        <authorList>
            <person name="Liu Y."/>
        </authorList>
    </citation>
    <scope>NUCLEOTIDE SEQUENCE</scope>
    <source>
        <strain evidence="3">6D33</strain>
    </source>
</reference>
<dbReference type="NCBIfam" id="NF035944">
    <property type="entry name" value="PEPxxWA-CTERM"/>
    <property type="match status" value="1"/>
</dbReference>
<evidence type="ECO:0000313" key="3">
    <source>
        <dbReference type="EMBL" id="WCL55398.1"/>
    </source>
</evidence>
<feature type="chain" id="PRO_5042288139" evidence="1">
    <location>
        <begin position="28"/>
        <end position="198"/>
    </location>
</feature>
<dbReference type="Pfam" id="PF07589">
    <property type="entry name" value="PEP-CTERM"/>
    <property type="match status" value="1"/>
</dbReference>
<keyword evidence="1" id="KW-0732">Signal</keyword>
<organism evidence="3 4">
    <name type="scientific">Gimibacter soli</name>
    <dbReference type="NCBI Taxonomy" id="3024400"/>
    <lineage>
        <taxon>Bacteria</taxon>
        <taxon>Pseudomonadati</taxon>
        <taxon>Pseudomonadota</taxon>
        <taxon>Alphaproteobacteria</taxon>
        <taxon>Kordiimonadales</taxon>
        <taxon>Temperatibacteraceae</taxon>
        <taxon>Gimibacter</taxon>
    </lineage>
</organism>
<dbReference type="EMBL" id="CP116805">
    <property type="protein sequence ID" value="WCL55398.1"/>
    <property type="molecule type" value="Genomic_DNA"/>
</dbReference>
<evidence type="ECO:0000313" key="4">
    <source>
        <dbReference type="Proteomes" id="UP001217500"/>
    </source>
</evidence>
<gene>
    <name evidence="3" type="ORF">PH603_06450</name>
</gene>
<protein>
    <submittedName>
        <fullName evidence="3">PEPxxWA-CTERM sorting domain-containing protein</fullName>
    </submittedName>
</protein>
<dbReference type="NCBIfam" id="TIGR02595">
    <property type="entry name" value="PEP_CTERM"/>
    <property type="match status" value="1"/>
</dbReference>